<dbReference type="SUPFAM" id="SSF46785">
    <property type="entry name" value="Winged helix' DNA-binding domain"/>
    <property type="match status" value="1"/>
</dbReference>
<dbReference type="InterPro" id="IPR000524">
    <property type="entry name" value="Tscrpt_reg_HTH_GntR"/>
</dbReference>
<keyword evidence="1" id="KW-0805">Transcription regulation</keyword>
<sequence length="122" mass="13380">MFTGTTPLFQQLATRLADDIVSGTYPEESAVPSATDLAVFFDLNPATASKGVNLLVEQGALYKKRGIGIFVAPGARELLLAQRRERLRADFVEPLVREARLLGLDPVEIERLVRDTIAKEPS</sequence>
<protein>
    <submittedName>
        <fullName evidence="5">GntR family transcriptional regulator</fullName>
    </submittedName>
</protein>
<organism evidence="5 6">
    <name type="scientific">Mycetocola tolaasinivorans</name>
    <dbReference type="NCBI Taxonomy" id="76635"/>
    <lineage>
        <taxon>Bacteria</taxon>
        <taxon>Bacillati</taxon>
        <taxon>Actinomycetota</taxon>
        <taxon>Actinomycetes</taxon>
        <taxon>Micrococcales</taxon>
        <taxon>Microbacteriaceae</taxon>
        <taxon>Mycetocola</taxon>
    </lineage>
</organism>
<evidence type="ECO:0000256" key="3">
    <source>
        <dbReference type="ARBA" id="ARBA00023163"/>
    </source>
</evidence>
<dbReference type="SMART" id="SM00345">
    <property type="entry name" value="HTH_GNTR"/>
    <property type="match status" value="1"/>
</dbReference>
<keyword evidence="2" id="KW-0238">DNA-binding</keyword>
<dbReference type="GO" id="GO:0003677">
    <property type="term" value="F:DNA binding"/>
    <property type="evidence" value="ECO:0007669"/>
    <property type="project" value="UniProtKB-KW"/>
</dbReference>
<name>A0A3L6ZXY2_9MICO</name>
<evidence type="ECO:0000313" key="6">
    <source>
        <dbReference type="Proteomes" id="UP000272503"/>
    </source>
</evidence>
<dbReference type="RefSeq" id="WP_121649754.1">
    <property type="nucleotide sequence ID" value="NZ_RCUX01000016.1"/>
</dbReference>
<evidence type="ECO:0000259" key="4">
    <source>
        <dbReference type="PROSITE" id="PS50949"/>
    </source>
</evidence>
<dbReference type="GO" id="GO:0003700">
    <property type="term" value="F:DNA-binding transcription factor activity"/>
    <property type="evidence" value="ECO:0007669"/>
    <property type="project" value="InterPro"/>
</dbReference>
<keyword evidence="6" id="KW-1185">Reference proteome</keyword>
<keyword evidence="3" id="KW-0804">Transcription</keyword>
<proteinExistence type="predicted"/>
<dbReference type="InterPro" id="IPR036390">
    <property type="entry name" value="WH_DNA-bd_sf"/>
</dbReference>
<comment type="caution">
    <text evidence="5">The sequence shown here is derived from an EMBL/GenBank/DDBJ whole genome shotgun (WGS) entry which is preliminary data.</text>
</comment>
<dbReference type="Pfam" id="PF00392">
    <property type="entry name" value="GntR"/>
    <property type="match status" value="1"/>
</dbReference>
<dbReference type="OrthoDB" id="162505at2"/>
<evidence type="ECO:0000256" key="1">
    <source>
        <dbReference type="ARBA" id="ARBA00023015"/>
    </source>
</evidence>
<feature type="domain" description="HTH gntR-type" evidence="4">
    <location>
        <begin position="6"/>
        <end position="74"/>
    </location>
</feature>
<evidence type="ECO:0000256" key="2">
    <source>
        <dbReference type="ARBA" id="ARBA00023125"/>
    </source>
</evidence>
<dbReference type="Proteomes" id="UP000272503">
    <property type="component" value="Unassembled WGS sequence"/>
</dbReference>
<dbReference type="PANTHER" id="PTHR38445">
    <property type="entry name" value="HTH-TYPE TRANSCRIPTIONAL REPRESSOR YTRA"/>
    <property type="match status" value="1"/>
</dbReference>
<evidence type="ECO:0000313" key="5">
    <source>
        <dbReference type="EMBL" id="RLP72777.1"/>
    </source>
</evidence>
<dbReference type="PANTHER" id="PTHR38445:SF10">
    <property type="entry name" value="GNTR-FAMILY TRANSCRIPTIONAL REGULATOR"/>
    <property type="match status" value="1"/>
</dbReference>
<dbReference type="PROSITE" id="PS50949">
    <property type="entry name" value="HTH_GNTR"/>
    <property type="match status" value="1"/>
</dbReference>
<dbReference type="EMBL" id="RCUX01000016">
    <property type="protein sequence ID" value="RLP72777.1"/>
    <property type="molecule type" value="Genomic_DNA"/>
</dbReference>
<gene>
    <name evidence="5" type="ORF">D9V32_15135</name>
</gene>
<dbReference type="Gene3D" id="1.10.10.10">
    <property type="entry name" value="Winged helix-like DNA-binding domain superfamily/Winged helix DNA-binding domain"/>
    <property type="match status" value="1"/>
</dbReference>
<dbReference type="AlphaFoldDB" id="A0A3L6ZXY2"/>
<accession>A0A3L6ZXY2</accession>
<dbReference type="InterPro" id="IPR036388">
    <property type="entry name" value="WH-like_DNA-bd_sf"/>
</dbReference>
<reference evidence="5 6" key="1">
    <citation type="submission" date="2018-10" db="EMBL/GenBank/DDBJ databases">
        <authorList>
            <person name="Li J."/>
        </authorList>
    </citation>
    <scope>NUCLEOTIDE SEQUENCE [LARGE SCALE GENOMIC DNA]</scope>
    <source>
        <strain evidence="5 6">IF 016277</strain>
    </source>
</reference>